<keyword evidence="2" id="KW-0547">Nucleotide-binding</keyword>
<evidence type="ECO:0000259" key="3">
    <source>
        <dbReference type="Pfam" id="PF00149"/>
    </source>
</evidence>
<feature type="domain" description="5'-Nucleotidase C-terminal" evidence="4">
    <location>
        <begin position="373"/>
        <end position="527"/>
    </location>
</feature>
<dbReference type="PRINTS" id="PR01607">
    <property type="entry name" value="APYRASEFAMLY"/>
</dbReference>
<dbReference type="PROSITE" id="PS51318">
    <property type="entry name" value="TAT"/>
    <property type="match status" value="1"/>
</dbReference>
<dbReference type="GO" id="GO:0008253">
    <property type="term" value="F:5'-nucleotidase activity"/>
    <property type="evidence" value="ECO:0007669"/>
    <property type="project" value="TreeGrafter"/>
</dbReference>
<dbReference type="Pfam" id="PF02872">
    <property type="entry name" value="5_nucleotid_C"/>
    <property type="match status" value="1"/>
</dbReference>
<protein>
    <submittedName>
        <fullName evidence="5">2',3'-cyclic-nucleotide 2'-phosphodiesterase/5'-or 3'-nucleotidase, 5'-nucleotidase family</fullName>
    </submittedName>
</protein>
<dbReference type="SUPFAM" id="SSF56300">
    <property type="entry name" value="Metallo-dependent phosphatases"/>
    <property type="match status" value="1"/>
</dbReference>
<dbReference type="Gene3D" id="3.90.780.10">
    <property type="entry name" value="5'-Nucleotidase, C-terminal domain"/>
    <property type="match status" value="1"/>
</dbReference>
<evidence type="ECO:0000259" key="4">
    <source>
        <dbReference type="Pfam" id="PF02872"/>
    </source>
</evidence>
<feature type="signal peptide" evidence="2">
    <location>
        <begin position="1"/>
        <end position="28"/>
    </location>
</feature>
<comment type="similarity">
    <text evidence="2">Belongs to the 5'-nucleotidase family.</text>
</comment>
<keyword evidence="2" id="KW-0378">Hydrolase</keyword>
<keyword evidence="6" id="KW-1185">Reference proteome</keyword>
<dbReference type="Pfam" id="PF00149">
    <property type="entry name" value="Metallophos"/>
    <property type="match status" value="1"/>
</dbReference>
<dbReference type="GO" id="GO:0000166">
    <property type="term" value="F:nucleotide binding"/>
    <property type="evidence" value="ECO:0007669"/>
    <property type="project" value="UniProtKB-KW"/>
</dbReference>
<evidence type="ECO:0000256" key="2">
    <source>
        <dbReference type="RuleBase" id="RU362119"/>
    </source>
</evidence>
<dbReference type="Proteomes" id="UP000198741">
    <property type="component" value="Chromosome I"/>
</dbReference>
<name>A0A1H0LX00_9ACTN</name>
<dbReference type="GO" id="GO:0030288">
    <property type="term" value="C:outer membrane-bounded periplasmic space"/>
    <property type="evidence" value="ECO:0007669"/>
    <property type="project" value="TreeGrafter"/>
</dbReference>
<dbReference type="EMBL" id="LT629710">
    <property type="protein sequence ID" value="SDO72571.1"/>
    <property type="molecule type" value="Genomic_DNA"/>
</dbReference>
<accession>A0A1H0LX00</accession>
<sequence>MKFTRRALTVGLTTAALLAASFPAVAQAAPPVTEAAAVAPTVVNLFNINDFHGRIDANTVKWAGTVEGLRASAGESNSLFLAAGDNVSASLFASASQNDQPTIDVLNALGLNASSDGNHEFDKGYDDLINRIIGNPRNAEWDYLGANVYLKGTSTPAQQEYSIFTVDGIKIGVIGAVTAETPSLVSPGGITQIDIGDPVAAVNRVADQLTDGNTANGEADVLVAEYHEGATVGSDVGGTLASNLAINGPFTSIVNNTSAKVSVLFTGHTHQLYAWDAPVPGQAGVTRPVLQTGSYGSNIGDVALSIDPTTKKVLSYTAKNVPRVTTDDATLVATYPRVAQVKTITDAALAQAAVIGNKVVGHVGADITTAYLNGTRDDRGSESTLGNLVANALRDGLSSADRGGAQIGVVNPGGLRAELLYGTDGSVTYAQANAVLPFVNNLWTLSLTGAQFKAVLEQMWQPATASRPFLDLGLSDNVSYTIDPAAAAGSHITSITVDGKPIDPSASYRIGTFSFLGTGGDNFTEFTKATDVKDTGLLDRDVWIDYLTAKSPVDPSFARRGVVVTGLPGDVTAGSPVSFGVSKLDLTSLGSPANASVTATIDGQNVGTYPVTSGAATIAFTVPDRLVGAKTLTLVASPSKTTVTIALNVAKKPTAKGTVVLDPATVRAGGTVDVKLAAWDPATKLAVTLDGKKVKSVITDQKGAATVQLNLSRGVKVGAHRVTATTPDAVSTSATLTVTRFCVPYPGKKAAPGPYLQWLIAVILGHAC</sequence>
<dbReference type="InterPro" id="IPR029052">
    <property type="entry name" value="Metallo-depent_PP-like"/>
</dbReference>
<reference evidence="5 6" key="1">
    <citation type="submission" date="2016-10" db="EMBL/GenBank/DDBJ databases">
        <authorList>
            <person name="de Groot N.N."/>
        </authorList>
    </citation>
    <scope>NUCLEOTIDE SEQUENCE [LARGE SCALE GENOMIC DNA]</scope>
    <source>
        <strain evidence="6">P4-7,KCTC 19426,CECT 7604</strain>
    </source>
</reference>
<evidence type="ECO:0000313" key="6">
    <source>
        <dbReference type="Proteomes" id="UP000198741"/>
    </source>
</evidence>
<feature type="chain" id="PRO_5009029102" evidence="2">
    <location>
        <begin position="29"/>
        <end position="768"/>
    </location>
</feature>
<dbReference type="InterPro" id="IPR004843">
    <property type="entry name" value="Calcineurin-like_PHP"/>
</dbReference>
<dbReference type="InterPro" id="IPR036907">
    <property type="entry name" value="5'-Nucleotdase_C_sf"/>
</dbReference>
<dbReference type="Gene3D" id="3.60.21.10">
    <property type="match status" value="1"/>
</dbReference>
<proteinExistence type="inferred from homology"/>
<dbReference type="RefSeq" id="WP_090475689.1">
    <property type="nucleotide sequence ID" value="NZ_LT629710.1"/>
</dbReference>
<dbReference type="GO" id="GO:0008768">
    <property type="term" value="F:UDP-sugar diphosphatase activity"/>
    <property type="evidence" value="ECO:0007669"/>
    <property type="project" value="TreeGrafter"/>
</dbReference>
<keyword evidence="1 2" id="KW-0732">Signal</keyword>
<evidence type="ECO:0000256" key="1">
    <source>
        <dbReference type="ARBA" id="ARBA00022729"/>
    </source>
</evidence>
<dbReference type="AlphaFoldDB" id="A0A1H0LX00"/>
<dbReference type="OrthoDB" id="1016457at2"/>
<dbReference type="PANTHER" id="PTHR11575:SF24">
    <property type="entry name" value="5'-NUCLEOTIDASE"/>
    <property type="match status" value="1"/>
</dbReference>
<dbReference type="SUPFAM" id="SSF55816">
    <property type="entry name" value="5'-nucleotidase (syn. UDP-sugar hydrolase), C-terminal domain"/>
    <property type="match status" value="1"/>
</dbReference>
<dbReference type="PANTHER" id="PTHR11575">
    <property type="entry name" value="5'-NUCLEOTIDASE-RELATED"/>
    <property type="match status" value="1"/>
</dbReference>
<dbReference type="InterPro" id="IPR006311">
    <property type="entry name" value="TAT_signal"/>
</dbReference>
<organism evidence="5 6">
    <name type="scientific">Nakamurella panacisegetis</name>
    <dbReference type="NCBI Taxonomy" id="1090615"/>
    <lineage>
        <taxon>Bacteria</taxon>
        <taxon>Bacillati</taxon>
        <taxon>Actinomycetota</taxon>
        <taxon>Actinomycetes</taxon>
        <taxon>Nakamurellales</taxon>
        <taxon>Nakamurellaceae</taxon>
        <taxon>Nakamurella</taxon>
    </lineage>
</organism>
<dbReference type="InterPro" id="IPR008334">
    <property type="entry name" value="5'-Nucleotdase_C"/>
</dbReference>
<feature type="domain" description="Calcineurin-like phosphoesterase" evidence="3">
    <location>
        <begin position="48"/>
        <end position="271"/>
    </location>
</feature>
<dbReference type="GO" id="GO:0009166">
    <property type="term" value="P:nucleotide catabolic process"/>
    <property type="evidence" value="ECO:0007669"/>
    <property type="project" value="InterPro"/>
</dbReference>
<gene>
    <name evidence="5" type="ORF">SAMN04515671_1835</name>
</gene>
<dbReference type="InterPro" id="IPR006179">
    <property type="entry name" value="5_nucleotidase/apyrase"/>
</dbReference>
<evidence type="ECO:0000313" key="5">
    <source>
        <dbReference type="EMBL" id="SDO72571.1"/>
    </source>
</evidence>
<dbReference type="STRING" id="1090615.SAMN04515671_1835"/>